<dbReference type="AlphaFoldDB" id="A0A6J6NU23"/>
<reference evidence="1" key="1">
    <citation type="submission" date="2020-05" db="EMBL/GenBank/DDBJ databases">
        <authorList>
            <person name="Chiriac C."/>
            <person name="Salcher M."/>
            <person name="Ghai R."/>
            <person name="Kavagutti S V."/>
        </authorList>
    </citation>
    <scope>NUCLEOTIDE SEQUENCE</scope>
</reference>
<proteinExistence type="predicted"/>
<organism evidence="1">
    <name type="scientific">freshwater metagenome</name>
    <dbReference type="NCBI Taxonomy" id="449393"/>
    <lineage>
        <taxon>unclassified sequences</taxon>
        <taxon>metagenomes</taxon>
        <taxon>ecological metagenomes</taxon>
    </lineage>
</organism>
<dbReference type="EMBL" id="CAEZXM010000083">
    <property type="protein sequence ID" value="CAB4687723.1"/>
    <property type="molecule type" value="Genomic_DNA"/>
</dbReference>
<protein>
    <submittedName>
        <fullName evidence="1">Unannotated protein</fullName>
    </submittedName>
</protein>
<evidence type="ECO:0000313" key="1">
    <source>
        <dbReference type="EMBL" id="CAB4687723.1"/>
    </source>
</evidence>
<gene>
    <name evidence="1" type="ORF">UFOPK2366_00575</name>
</gene>
<accession>A0A6J6NU23</accession>
<name>A0A6J6NU23_9ZZZZ</name>
<sequence length="142" mass="15973">MPIAHVNDHPALRSERMLASLIMVNGLRSEVELSAVCLDCQFHPRHREINTRHKLPRPGSDYVLTDHAFDPPKARLESQLKGRLRRPPMTLGLVEQRQQNAGAALTRSVQTLGCFAYPQQVRASTPCGFERRANPIDRIDGT</sequence>